<gene>
    <name evidence="6" type="ORF">Sviol_76040</name>
</gene>
<accession>A0ABQ3R0Y8</accession>
<dbReference type="PANTHER" id="PTHR47506">
    <property type="entry name" value="TRANSCRIPTIONAL REGULATORY PROTEIN"/>
    <property type="match status" value="1"/>
</dbReference>
<dbReference type="SUPFAM" id="SSF48498">
    <property type="entry name" value="Tetracyclin repressor-like, C-terminal domain"/>
    <property type="match status" value="1"/>
</dbReference>
<dbReference type="Proteomes" id="UP001050808">
    <property type="component" value="Unassembled WGS sequence"/>
</dbReference>
<evidence type="ECO:0000256" key="2">
    <source>
        <dbReference type="ARBA" id="ARBA00023125"/>
    </source>
</evidence>
<evidence type="ECO:0000256" key="4">
    <source>
        <dbReference type="PROSITE-ProRule" id="PRU00335"/>
    </source>
</evidence>
<dbReference type="EMBL" id="BNDY01000018">
    <property type="protein sequence ID" value="GHI43196.1"/>
    <property type="molecule type" value="Genomic_DNA"/>
</dbReference>
<dbReference type="InterPro" id="IPR001647">
    <property type="entry name" value="HTH_TetR"/>
</dbReference>
<evidence type="ECO:0000256" key="3">
    <source>
        <dbReference type="ARBA" id="ARBA00023163"/>
    </source>
</evidence>
<organism evidence="6 7">
    <name type="scientific">Streptomyces violascens</name>
    <dbReference type="NCBI Taxonomy" id="67381"/>
    <lineage>
        <taxon>Bacteria</taxon>
        <taxon>Bacillati</taxon>
        <taxon>Actinomycetota</taxon>
        <taxon>Actinomycetes</taxon>
        <taxon>Kitasatosporales</taxon>
        <taxon>Streptomycetaceae</taxon>
        <taxon>Streptomyces</taxon>
    </lineage>
</organism>
<dbReference type="InterPro" id="IPR054126">
    <property type="entry name" value="CprB_TetR_C"/>
</dbReference>
<protein>
    <submittedName>
        <fullName evidence="6">Gamma-butyrolactone-binding protein</fullName>
    </submittedName>
</protein>
<dbReference type="Pfam" id="PF00440">
    <property type="entry name" value="TetR_N"/>
    <property type="match status" value="1"/>
</dbReference>
<sequence>MARQERAVRTRQKILVSAAEVFDEVGYEAATITDILKKSGMTKGALYFHFTSKEELAQAVLAEQVLAMPLVPERDLKLQQSLDESLLLTYLLGRDTGDPIVQGSIRLTVDQGSPRDGLDRRVPMAGWIQHNVELLSEAKVRGEIMADTDVTRVAKLMVGSFTGIQVLSRIMSDRTDMAERVIDLYRHVMPSIAMPAVLVRMDFTPTRGPEIYEAAMKLRGGAELVLPG</sequence>
<dbReference type="InterPro" id="IPR047923">
    <property type="entry name" value="ArpA-like"/>
</dbReference>
<keyword evidence="1" id="KW-0805">Transcription regulation</keyword>
<evidence type="ECO:0000259" key="5">
    <source>
        <dbReference type="PROSITE" id="PS50977"/>
    </source>
</evidence>
<dbReference type="Gene3D" id="1.10.357.10">
    <property type="entry name" value="Tetracycline Repressor, domain 2"/>
    <property type="match status" value="1"/>
</dbReference>
<keyword evidence="7" id="KW-1185">Reference proteome</keyword>
<dbReference type="SUPFAM" id="SSF46689">
    <property type="entry name" value="Homeodomain-like"/>
    <property type="match status" value="1"/>
</dbReference>
<keyword evidence="3" id="KW-0804">Transcription</keyword>
<evidence type="ECO:0000313" key="7">
    <source>
        <dbReference type="Proteomes" id="UP001050808"/>
    </source>
</evidence>
<dbReference type="RefSeq" id="WP_189970479.1">
    <property type="nucleotide sequence ID" value="NZ_BMUA01000036.1"/>
</dbReference>
<evidence type="ECO:0000256" key="1">
    <source>
        <dbReference type="ARBA" id="ARBA00023015"/>
    </source>
</evidence>
<comment type="caution">
    <text evidence="6">The sequence shown here is derived from an EMBL/GenBank/DDBJ whole genome shotgun (WGS) entry which is preliminary data.</text>
</comment>
<dbReference type="PROSITE" id="PS50977">
    <property type="entry name" value="HTH_TETR_2"/>
    <property type="match status" value="1"/>
</dbReference>
<dbReference type="PANTHER" id="PTHR47506:SF1">
    <property type="entry name" value="HTH-TYPE TRANSCRIPTIONAL REGULATOR YJDC"/>
    <property type="match status" value="1"/>
</dbReference>
<dbReference type="InterPro" id="IPR009057">
    <property type="entry name" value="Homeodomain-like_sf"/>
</dbReference>
<dbReference type="Pfam" id="PF21935">
    <property type="entry name" value="TetR_C_45"/>
    <property type="match status" value="1"/>
</dbReference>
<evidence type="ECO:0000313" key="6">
    <source>
        <dbReference type="EMBL" id="GHI43196.1"/>
    </source>
</evidence>
<keyword evidence="2 4" id="KW-0238">DNA-binding</keyword>
<dbReference type="NCBIfam" id="NF041196">
    <property type="entry name" value="ScbR_bind_reg"/>
    <property type="match status" value="1"/>
</dbReference>
<name>A0ABQ3R0Y8_9ACTN</name>
<feature type="domain" description="HTH tetR-type" evidence="5">
    <location>
        <begin position="8"/>
        <end position="68"/>
    </location>
</feature>
<feature type="DNA-binding region" description="H-T-H motif" evidence="4">
    <location>
        <begin position="31"/>
        <end position="50"/>
    </location>
</feature>
<reference evidence="6" key="1">
    <citation type="submission" date="2024-05" db="EMBL/GenBank/DDBJ databases">
        <title>Whole genome shotgun sequence of Streptomyces violascens NBRC 12920.</title>
        <authorList>
            <person name="Komaki H."/>
            <person name="Tamura T."/>
        </authorList>
    </citation>
    <scope>NUCLEOTIDE SEQUENCE</scope>
    <source>
        <strain evidence="6">NBRC 12920</strain>
    </source>
</reference>
<proteinExistence type="predicted"/>
<dbReference type="InterPro" id="IPR036271">
    <property type="entry name" value="Tet_transcr_reg_TetR-rel_C_sf"/>
</dbReference>
<dbReference type="PRINTS" id="PR00455">
    <property type="entry name" value="HTHTETR"/>
</dbReference>